<reference evidence="1 2" key="1">
    <citation type="submission" date="2015-05" db="EMBL/GenBank/DDBJ databases">
        <title>Photobacterium galathea sp. nov.</title>
        <authorList>
            <person name="Machado H."/>
            <person name="Gram L."/>
        </authorList>
    </citation>
    <scope>NUCLEOTIDE SEQUENCE [LARGE SCALE GENOMIC DNA]</scope>
    <source>
        <strain evidence="1 2">CGMCC 1.12159</strain>
    </source>
</reference>
<accession>A0A0J1HB42</accession>
<keyword evidence="2" id="KW-1185">Reference proteome</keyword>
<protein>
    <submittedName>
        <fullName evidence="1">Uncharacterized protein</fullName>
    </submittedName>
</protein>
<comment type="caution">
    <text evidence="1">The sequence shown here is derived from an EMBL/GenBank/DDBJ whole genome shotgun (WGS) entry which is preliminary data.</text>
</comment>
<gene>
    <name evidence="1" type="ORF">ABT56_01245</name>
</gene>
<evidence type="ECO:0000313" key="2">
    <source>
        <dbReference type="Proteomes" id="UP000036097"/>
    </source>
</evidence>
<sequence length="78" mass="8891">MYTIFSLLKWIVLIYLVKTGRMKPATLTRFKKFTQSLASMLLLHTALGIYAIESVDLIANGRGDGYSLRELYVADIIY</sequence>
<proteinExistence type="predicted"/>
<name>A0A0J1HB42_9GAMM</name>
<dbReference type="PATRIC" id="fig|1195763.3.peg.275"/>
<evidence type="ECO:0000313" key="1">
    <source>
        <dbReference type="EMBL" id="KLV08873.1"/>
    </source>
</evidence>
<dbReference type="EMBL" id="LDOT01000002">
    <property type="protein sequence ID" value="KLV08873.1"/>
    <property type="molecule type" value="Genomic_DNA"/>
</dbReference>
<organism evidence="1 2">
    <name type="scientific">Photobacterium aquae</name>
    <dbReference type="NCBI Taxonomy" id="1195763"/>
    <lineage>
        <taxon>Bacteria</taxon>
        <taxon>Pseudomonadati</taxon>
        <taxon>Pseudomonadota</taxon>
        <taxon>Gammaproteobacteria</taxon>
        <taxon>Vibrionales</taxon>
        <taxon>Vibrionaceae</taxon>
        <taxon>Photobacterium</taxon>
    </lineage>
</organism>
<dbReference type="AlphaFoldDB" id="A0A0J1HB42"/>
<dbReference type="Proteomes" id="UP000036097">
    <property type="component" value="Unassembled WGS sequence"/>
</dbReference>